<dbReference type="Gene3D" id="3.40.50.2300">
    <property type="match status" value="1"/>
</dbReference>
<dbReference type="InterPro" id="IPR039420">
    <property type="entry name" value="WalR-like"/>
</dbReference>
<dbReference type="PANTHER" id="PTHR43214">
    <property type="entry name" value="TWO-COMPONENT RESPONSE REGULATOR"/>
    <property type="match status" value="1"/>
</dbReference>
<feature type="domain" description="HTH luxR-type" evidence="4">
    <location>
        <begin position="142"/>
        <end position="207"/>
    </location>
</feature>
<dbReference type="SUPFAM" id="SSF52172">
    <property type="entry name" value="CheY-like"/>
    <property type="match status" value="1"/>
</dbReference>
<keyword evidence="2" id="KW-0238">DNA-binding</keyword>
<dbReference type="CDD" id="cd06170">
    <property type="entry name" value="LuxR_C_like"/>
    <property type="match status" value="1"/>
</dbReference>
<dbReference type="STRING" id="395494.Galf_2061"/>
<dbReference type="Proteomes" id="UP000001235">
    <property type="component" value="Chromosome"/>
</dbReference>
<feature type="modified residue" description="4-aspartylphosphate" evidence="3">
    <location>
        <position position="54"/>
    </location>
</feature>
<accession>D9SHX8</accession>
<evidence type="ECO:0000256" key="2">
    <source>
        <dbReference type="ARBA" id="ARBA00023125"/>
    </source>
</evidence>
<dbReference type="SMART" id="SM00421">
    <property type="entry name" value="HTH_LUXR"/>
    <property type="match status" value="1"/>
</dbReference>
<dbReference type="InterPro" id="IPR058245">
    <property type="entry name" value="NreC/VraR/RcsB-like_REC"/>
</dbReference>
<dbReference type="PROSITE" id="PS50043">
    <property type="entry name" value="HTH_LUXR_2"/>
    <property type="match status" value="1"/>
</dbReference>
<sequence>MIRALIVDDHAIVRQGLKRILDEAPGMVVGGEAVNGVQALKMIRAEKWDIVLLDISMPEKNGIDALKQIMDENKSVKVLILSMYPEDQYAVRMMKAGASGYMTKETAPEQLVEAIRQVVAGKKYISATLSELLLFECGSDSAKSPHETLSDREYQVLRLIGSGKTVSEVAKLLSLSVKTVSTYRSHILDKMNLRNNAELTLYVIQNGLMGP</sequence>
<dbReference type="SMART" id="SM00448">
    <property type="entry name" value="REC"/>
    <property type="match status" value="1"/>
</dbReference>
<evidence type="ECO:0000259" key="5">
    <source>
        <dbReference type="PROSITE" id="PS50110"/>
    </source>
</evidence>
<dbReference type="GO" id="GO:0003677">
    <property type="term" value="F:DNA binding"/>
    <property type="evidence" value="ECO:0007669"/>
    <property type="project" value="UniProtKB-KW"/>
</dbReference>
<reference evidence="6 7" key="1">
    <citation type="submission" date="2010-08" db="EMBL/GenBank/DDBJ databases">
        <title>Complete sequence of Gallionella capsiferriformans ES-2.</title>
        <authorList>
            <consortium name="US DOE Joint Genome Institute"/>
            <person name="Lucas S."/>
            <person name="Copeland A."/>
            <person name="Lapidus A."/>
            <person name="Cheng J.-F."/>
            <person name="Bruce D."/>
            <person name="Goodwin L."/>
            <person name="Pitluck S."/>
            <person name="Chertkov O."/>
            <person name="Davenport K.W."/>
            <person name="Detter J.C."/>
            <person name="Han C."/>
            <person name="Tapia R."/>
            <person name="Land M."/>
            <person name="Hauser L."/>
            <person name="Chang Y.-J."/>
            <person name="Jeffries C."/>
            <person name="Kyrpides N."/>
            <person name="Ivanova N."/>
            <person name="Mikhailova N."/>
            <person name="Shelobolina E.S."/>
            <person name="Picardal F."/>
            <person name="Roden E."/>
            <person name="Emerson D."/>
            <person name="Woyke T."/>
        </authorList>
    </citation>
    <scope>NUCLEOTIDE SEQUENCE [LARGE SCALE GENOMIC DNA]</scope>
    <source>
        <strain evidence="6 7">ES-2</strain>
    </source>
</reference>
<dbReference type="PROSITE" id="PS00622">
    <property type="entry name" value="HTH_LUXR_1"/>
    <property type="match status" value="1"/>
</dbReference>
<dbReference type="InterPro" id="IPR000792">
    <property type="entry name" value="Tscrpt_reg_LuxR_C"/>
</dbReference>
<evidence type="ECO:0000256" key="3">
    <source>
        <dbReference type="PROSITE-ProRule" id="PRU00169"/>
    </source>
</evidence>
<dbReference type="eggNOG" id="COG2197">
    <property type="taxonomic scope" value="Bacteria"/>
</dbReference>
<dbReference type="EMBL" id="CP002159">
    <property type="protein sequence ID" value="ADL56067.1"/>
    <property type="molecule type" value="Genomic_DNA"/>
</dbReference>
<protein>
    <submittedName>
        <fullName evidence="6">Two component transcriptional regulator, LuxR family</fullName>
    </submittedName>
</protein>
<dbReference type="Pfam" id="PF00196">
    <property type="entry name" value="GerE"/>
    <property type="match status" value="1"/>
</dbReference>
<keyword evidence="1 3" id="KW-0597">Phosphoprotein</keyword>
<dbReference type="GO" id="GO:0000160">
    <property type="term" value="P:phosphorelay signal transduction system"/>
    <property type="evidence" value="ECO:0007669"/>
    <property type="project" value="InterPro"/>
</dbReference>
<gene>
    <name evidence="6" type="ordered locus">Galf_2061</name>
</gene>
<evidence type="ECO:0000313" key="6">
    <source>
        <dbReference type="EMBL" id="ADL56067.1"/>
    </source>
</evidence>
<keyword evidence="7" id="KW-1185">Reference proteome</keyword>
<dbReference type="PRINTS" id="PR00038">
    <property type="entry name" value="HTHLUXR"/>
</dbReference>
<evidence type="ECO:0000256" key="1">
    <source>
        <dbReference type="ARBA" id="ARBA00022553"/>
    </source>
</evidence>
<name>D9SHX8_GALCS</name>
<dbReference type="InterPro" id="IPR011006">
    <property type="entry name" value="CheY-like_superfamily"/>
</dbReference>
<organism evidence="6 7">
    <name type="scientific">Gallionella capsiferriformans (strain ES-2)</name>
    <name type="common">Gallionella ferruginea capsiferriformans (strain ES-2)</name>
    <dbReference type="NCBI Taxonomy" id="395494"/>
    <lineage>
        <taxon>Bacteria</taxon>
        <taxon>Pseudomonadati</taxon>
        <taxon>Pseudomonadota</taxon>
        <taxon>Betaproteobacteria</taxon>
        <taxon>Nitrosomonadales</taxon>
        <taxon>Gallionellaceae</taxon>
        <taxon>Gallionella</taxon>
    </lineage>
</organism>
<dbReference type="SUPFAM" id="SSF46894">
    <property type="entry name" value="C-terminal effector domain of the bipartite response regulators"/>
    <property type="match status" value="1"/>
</dbReference>
<dbReference type="GO" id="GO:0006355">
    <property type="term" value="P:regulation of DNA-templated transcription"/>
    <property type="evidence" value="ECO:0007669"/>
    <property type="project" value="InterPro"/>
</dbReference>
<dbReference type="PROSITE" id="PS50110">
    <property type="entry name" value="RESPONSE_REGULATORY"/>
    <property type="match status" value="1"/>
</dbReference>
<evidence type="ECO:0000313" key="7">
    <source>
        <dbReference type="Proteomes" id="UP000001235"/>
    </source>
</evidence>
<dbReference type="Pfam" id="PF00072">
    <property type="entry name" value="Response_reg"/>
    <property type="match status" value="1"/>
</dbReference>
<dbReference type="AlphaFoldDB" id="D9SHX8"/>
<proteinExistence type="predicted"/>
<dbReference type="HOGENOM" id="CLU_000445_90_1_4"/>
<dbReference type="RefSeq" id="WP_013293999.1">
    <property type="nucleotide sequence ID" value="NC_014394.1"/>
</dbReference>
<dbReference type="OrthoDB" id="9780593at2"/>
<dbReference type="CDD" id="cd17535">
    <property type="entry name" value="REC_NarL-like"/>
    <property type="match status" value="1"/>
</dbReference>
<dbReference type="KEGG" id="gca:Galf_2061"/>
<dbReference type="InterPro" id="IPR001789">
    <property type="entry name" value="Sig_transdc_resp-reg_receiver"/>
</dbReference>
<feature type="domain" description="Response regulatory" evidence="5">
    <location>
        <begin position="3"/>
        <end position="119"/>
    </location>
</feature>
<dbReference type="InterPro" id="IPR016032">
    <property type="entry name" value="Sig_transdc_resp-reg_C-effctor"/>
</dbReference>
<evidence type="ECO:0000259" key="4">
    <source>
        <dbReference type="PROSITE" id="PS50043"/>
    </source>
</evidence>